<dbReference type="EMBL" id="UGGP01000001">
    <property type="protein sequence ID" value="STO06949.1"/>
    <property type="molecule type" value="Genomic_DNA"/>
</dbReference>
<keyword evidence="1" id="KW-0175">Coiled coil</keyword>
<accession>A0A377FQ44</accession>
<evidence type="ECO:0000313" key="2">
    <source>
        <dbReference type="EMBL" id="STO06949.1"/>
    </source>
</evidence>
<gene>
    <name evidence="2" type="ORF">NCTC13163_00290</name>
</gene>
<dbReference type="OrthoDB" id="2356311at2"/>
<organism evidence="2 3">
    <name type="scientific">Exiguobacterium aurantiacum</name>
    <dbReference type="NCBI Taxonomy" id="33987"/>
    <lineage>
        <taxon>Bacteria</taxon>
        <taxon>Bacillati</taxon>
        <taxon>Bacillota</taxon>
        <taxon>Bacilli</taxon>
        <taxon>Bacillales</taxon>
        <taxon>Bacillales Family XII. Incertae Sedis</taxon>
        <taxon>Exiguobacterium</taxon>
    </lineage>
</organism>
<feature type="coiled-coil region" evidence="1">
    <location>
        <begin position="28"/>
        <end position="55"/>
    </location>
</feature>
<dbReference type="Proteomes" id="UP000254060">
    <property type="component" value="Unassembled WGS sequence"/>
</dbReference>
<name>A0A377FQ44_9BACL</name>
<sequence>MDFFFYIMIIVVVSIAADTFNKTRKARVEELRLKVEQEKLALERLRLEMKREQDKLDHHGF</sequence>
<proteinExistence type="predicted"/>
<dbReference type="STRING" id="1397694.GCA_000702585_00809"/>
<evidence type="ECO:0000313" key="3">
    <source>
        <dbReference type="Proteomes" id="UP000254060"/>
    </source>
</evidence>
<dbReference type="AlphaFoldDB" id="A0A377FQ44"/>
<reference evidence="2 3" key="1">
    <citation type="submission" date="2018-06" db="EMBL/GenBank/DDBJ databases">
        <authorList>
            <consortium name="Pathogen Informatics"/>
            <person name="Doyle S."/>
        </authorList>
    </citation>
    <scope>NUCLEOTIDE SEQUENCE [LARGE SCALE GENOMIC DNA]</scope>
    <source>
        <strain evidence="2 3">NCTC13163</strain>
    </source>
</reference>
<dbReference type="RefSeq" id="WP_029334127.1">
    <property type="nucleotide sequence ID" value="NZ_UGGP01000001.1"/>
</dbReference>
<evidence type="ECO:0000256" key="1">
    <source>
        <dbReference type="SAM" id="Coils"/>
    </source>
</evidence>
<protein>
    <submittedName>
        <fullName evidence="2">Uncharacterized protein</fullName>
    </submittedName>
</protein>